<sequence>MYQSTPTLRSSTSNKIPQFTPSLTAMTATTTPYLTSLQRDGFVRIPSLLTPEEITHFRTIATETTHLTRKGQWPHFRTVPKQFPPWPSTAPPASEGGIWGVQHLLHPDMPHRTDFARFYFSDKVLAVAEELLGVTGSCTARDNDTTEEPLVMELFNLLVAPETKDFALRWHRDDIPEHVSEDEEMRLLHQKSPHGRQSHAQYNLALCADRSLIVVPGSHRRVRTEVERTADPYAPELPGQLVVELKPGDAVFYDSNILHRGVYRAKPEGQEEEPRLTLHGSIGLKAAGDDAAAAAGANGEEGAAGGSAAGKVRATAVLQHGVGAWVRREDAAFGIGERAERMRANLVAMGSGDGVGFSLQG</sequence>
<gene>
    <name evidence="1" type="ORF">BP01DRAFT_424540</name>
</gene>
<dbReference type="RefSeq" id="XP_025429954.1">
    <property type="nucleotide sequence ID" value="XM_025579706.1"/>
</dbReference>
<reference evidence="1 2" key="1">
    <citation type="submission" date="2016-12" db="EMBL/GenBank/DDBJ databases">
        <title>The genomes of Aspergillus section Nigri reveals drivers in fungal speciation.</title>
        <authorList>
            <consortium name="DOE Joint Genome Institute"/>
            <person name="Vesth T.C."/>
            <person name="Nybo J."/>
            <person name="Theobald S."/>
            <person name="Brandl J."/>
            <person name="Frisvad J.C."/>
            <person name="Nielsen K.F."/>
            <person name="Lyhne E.K."/>
            <person name="Kogle M.E."/>
            <person name="Kuo A."/>
            <person name="Riley R."/>
            <person name="Clum A."/>
            <person name="Nolan M."/>
            <person name="Lipzen A."/>
            <person name="Salamov A."/>
            <person name="Henrissat B."/>
            <person name="Wiebenga A."/>
            <person name="De Vries R.P."/>
            <person name="Grigoriev I.V."/>
            <person name="Mortensen U.H."/>
            <person name="Andersen M.R."/>
            <person name="Baker S.E."/>
        </authorList>
    </citation>
    <scope>NUCLEOTIDE SEQUENCE [LARGE SCALE GENOMIC DNA]</scope>
    <source>
        <strain evidence="1 2">JOP 1030-1</strain>
    </source>
</reference>
<organism evidence="1 2">
    <name type="scientific">Aspergillus saccharolyticus JOP 1030-1</name>
    <dbReference type="NCBI Taxonomy" id="1450539"/>
    <lineage>
        <taxon>Eukaryota</taxon>
        <taxon>Fungi</taxon>
        <taxon>Dikarya</taxon>
        <taxon>Ascomycota</taxon>
        <taxon>Pezizomycotina</taxon>
        <taxon>Eurotiomycetes</taxon>
        <taxon>Eurotiomycetidae</taxon>
        <taxon>Eurotiales</taxon>
        <taxon>Aspergillaceae</taxon>
        <taxon>Aspergillus</taxon>
        <taxon>Aspergillus subgen. Circumdati</taxon>
    </lineage>
</organism>
<evidence type="ECO:0000313" key="2">
    <source>
        <dbReference type="Proteomes" id="UP000248349"/>
    </source>
</evidence>
<dbReference type="PANTHER" id="PTHR40470">
    <property type="entry name" value="PHYTANOYL-COA DIOXYGENASE FAMILY PROTEIN (AFU_ORTHOLOGUE AFUA_2G15850)"/>
    <property type="match status" value="1"/>
</dbReference>
<proteinExistence type="predicted"/>
<dbReference type="PANTHER" id="PTHR40470:SF1">
    <property type="entry name" value="PHYTANOYL-COA DIOXYGENASE FAMILY PROTEIN (AFU_ORTHOLOGUE AFUA_2G15850)"/>
    <property type="match status" value="1"/>
</dbReference>
<dbReference type="STRING" id="1450539.A0A319AAL0"/>
<dbReference type="Pfam" id="PF05721">
    <property type="entry name" value="PhyH"/>
    <property type="match status" value="1"/>
</dbReference>
<dbReference type="GeneID" id="37080935"/>
<accession>A0A319AAL0</accession>
<evidence type="ECO:0000313" key="1">
    <source>
        <dbReference type="EMBL" id="PYH43972.1"/>
    </source>
</evidence>
<protein>
    <recommendedName>
        <fullName evidence="3">Phytanoyl-CoA dioxygenase family protein</fullName>
    </recommendedName>
</protein>
<dbReference type="Proteomes" id="UP000248349">
    <property type="component" value="Unassembled WGS sequence"/>
</dbReference>
<dbReference type="EMBL" id="KZ821240">
    <property type="protein sequence ID" value="PYH43972.1"/>
    <property type="molecule type" value="Genomic_DNA"/>
</dbReference>
<evidence type="ECO:0008006" key="3">
    <source>
        <dbReference type="Google" id="ProtNLM"/>
    </source>
</evidence>
<keyword evidence="2" id="KW-1185">Reference proteome</keyword>
<dbReference type="SUPFAM" id="SSF51197">
    <property type="entry name" value="Clavaminate synthase-like"/>
    <property type="match status" value="1"/>
</dbReference>
<dbReference type="InterPro" id="IPR008775">
    <property type="entry name" value="Phytyl_CoA_dOase-like"/>
</dbReference>
<dbReference type="OrthoDB" id="2106152at2759"/>
<dbReference type="Gene3D" id="2.60.120.620">
    <property type="entry name" value="q2cbj1_9rhob like domain"/>
    <property type="match status" value="1"/>
</dbReference>
<dbReference type="AlphaFoldDB" id="A0A319AAL0"/>
<name>A0A319AAL0_9EURO</name>